<evidence type="ECO:0000259" key="3">
    <source>
        <dbReference type="Pfam" id="PF00462"/>
    </source>
</evidence>
<evidence type="ECO:0000256" key="1">
    <source>
        <dbReference type="ARBA" id="ARBA00002292"/>
    </source>
</evidence>
<reference evidence="4 5" key="1">
    <citation type="journal article" date="2015" name="Genome Announc.">
        <title>Expanding the biotechnology potential of lactobacilli through comparative genomics of 213 strains and associated genera.</title>
        <authorList>
            <person name="Sun Z."/>
            <person name="Harris H.M."/>
            <person name="McCann A."/>
            <person name="Guo C."/>
            <person name="Argimon S."/>
            <person name="Zhang W."/>
            <person name="Yang X."/>
            <person name="Jeffery I.B."/>
            <person name="Cooney J.C."/>
            <person name="Kagawa T.F."/>
            <person name="Liu W."/>
            <person name="Song Y."/>
            <person name="Salvetti E."/>
            <person name="Wrobel A."/>
            <person name="Rasinkangas P."/>
            <person name="Parkhill J."/>
            <person name="Rea M.C."/>
            <person name="O'Sullivan O."/>
            <person name="Ritari J."/>
            <person name="Douillard F.P."/>
            <person name="Paul Ross R."/>
            <person name="Yang R."/>
            <person name="Briner A.E."/>
            <person name="Felis G.E."/>
            <person name="de Vos W.M."/>
            <person name="Barrangou R."/>
            <person name="Klaenhammer T.R."/>
            <person name="Caufield P.W."/>
            <person name="Cui Y."/>
            <person name="Zhang H."/>
            <person name="O'Toole P.W."/>
        </authorList>
    </citation>
    <scope>NUCLEOTIDE SEQUENCE [LARGE SCALE GENOMIC DNA]</scope>
    <source>
        <strain evidence="4 5">DSM 4864</strain>
    </source>
</reference>
<organism evidence="4 5">
    <name type="scientific">Limosilactobacillus oris DSM 4864</name>
    <dbReference type="NCBI Taxonomy" id="1423779"/>
    <lineage>
        <taxon>Bacteria</taxon>
        <taxon>Bacillati</taxon>
        <taxon>Bacillota</taxon>
        <taxon>Bacilli</taxon>
        <taxon>Lactobacillales</taxon>
        <taxon>Lactobacillaceae</taxon>
        <taxon>Limosilactobacillus</taxon>
    </lineage>
</organism>
<evidence type="ECO:0000256" key="2">
    <source>
        <dbReference type="ARBA" id="ARBA00017945"/>
    </source>
</evidence>
<evidence type="ECO:0000313" key="4">
    <source>
        <dbReference type="EMBL" id="KRM16689.1"/>
    </source>
</evidence>
<dbReference type="GO" id="GO:0045454">
    <property type="term" value="P:cell redox homeostasis"/>
    <property type="evidence" value="ECO:0007669"/>
    <property type="project" value="InterPro"/>
</dbReference>
<dbReference type="EMBL" id="AZGE01000002">
    <property type="protein sequence ID" value="KRM16689.1"/>
    <property type="molecule type" value="Genomic_DNA"/>
</dbReference>
<feature type="domain" description="Glutaredoxin" evidence="3">
    <location>
        <begin position="31"/>
        <end position="82"/>
    </location>
</feature>
<dbReference type="Proteomes" id="UP000050973">
    <property type="component" value="Unassembled WGS sequence"/>
</dbReference>
<dbReference type="Pfam" id="PF00462">
    <property type="entry name" value="Glutaredoxin"/>
    <property type="match status" value="1"/>
</dbReference>
<comment type="caution">
    <text evidence="4">The sequence shown here is derived from an EMBL/GenBank/DDBJ whole genome shotgun (WGS) entry which is preliminary data.</text>
</comment>
<dbReference type="NCBIfam" id="TIGR02194">
    <property type="entry name" value="GlrX_NrdH"/>
    <property type="match status" value="1"/>
</dbReference>
<dbReference type="CDD" id="cd02976">
    <property type="entry name" value="NrdH"/>
    <property type="match status" value="1"/>
</dbReference>
<dbReference type="InterPro" id="IPR011909">
    <property type="entry name" value="GlrX_NrdH"/>
</dbReference>
<dbReference type="PATRIC" id="fig|1423779.3.peg.808"/>
<protein>
    <recommendedName>
        <fullName evidence="2">Glutaredoxin-like protein NrdH</fullName>
    </recommendedName>
</protein>
<comment type="function">
    <text evidence="1">Electron transport system for the ribonucleotide reductase system NrdEF.</text>
</comment>
<dbReference type="AlphaFoldDB" id="A0A0R1WFY0"/>
<accession>A0A0R1WFY0</accession>
<name>A0A0R1WFY0_9LACO</name>
<dbReference type="PROSITE" id="PS51354">
    <property type="entry name" value="GLUTAREDOXIN_2"/>
    <property type="match status" value="1"/>
</dbReference>
<gene>
    <name evidence="4" type="ORF">FC49_GL000792</name>
</gene>
<dbReference type="Gene3D" id="3.40.30.10">
    <property type="entry name" value="Glutaredoxin"/>
    <property type="match status" value="1"/>
</dbReference>
<dbReference type="SUPFAM" id="SSF52833">
    <property type="entry name" value="Thioredoxin-like"/>
    <property type="match status" value="1"/>
</dbReference>
<evidence type="ECO:0000313" key="5">
    <source>
        <dbReference type="Proteomes" id="UP000050973"/>
    </source>
</evidence>
<sequence length="102" mass="11711">MVLFLIDFFDIPAILSNINYELISWEVFIMVTVFSKNNCIQCKMTKKFLQQHQINFVEHNIDEQPEYVDQLKAAGFLATPVVKLPNGSAFSGFRPDRLQALA</sequence>
<dbReference type="InterPro" id="IPR036249">
    <property type="entry name" value="Thioredoxin-like_sf"/>
</dbReference>
<dbReference type="InterPro" id="IPR002109">
    <property type="entry name" value="Glutaredoxin"/>
</dbReference>
<proteinExistence type="predicted"/>